<accession>A0A974BYR8</accession>
<organism evidence="1 2">
    <name type="scientific">Xenopus laevis</name>
    <name type="common">African clawed frog</name>
    <dbReference type="NCBI Taxonomy" id="8355"/>
    <lineage>
        <taxon>Eukaryota</taxon>
        <taxon>Metazoa</taxon>
        <taxon>Chordata</taxon>
        <taxon>Craniata</taxon>
        <taxon>Vertebrata</taxon>
        <taxon>Euteleostomi</taxon>
        <taxon>Amphibia</taxon>
        <taxon>Batrachia</taxon>
        <taxon>Anura</taxon>
        <taxon>Pipoidea</taxon>
        <taxon>Pipidae</taxon>
        <taxon>Xenopodinae</taxon>
        <taxon>Xenopus</taxon>
        <taxon>Xenopus</taxon>
    </lineage>
</organism>
<reference evidence="2" key="1">
    <citation type="journal article" date="2016" name="Nature">
        <title>Genome evolution in the allotetraploid frog Xenopus laevis.</title>
        <authorList>
            <person name="Session A.M."/>
            <person name="Uno Y."/>
            <person name="Kwon T."/>
            <person name="Chapman J.A."/>
            <person name="Toyoda A."/>
            <person name="Takahashi S."/>
            <person name="Fukui A."/>
            <person name="Hikosaka A."/>
            <person name="Suzuki A."/>
            <person name="Kondo M."/>
            <person name="van Heeringen S.J."/>
            <person name="Quigley I."/>
            <person name="Heinz S."/>
            <person name="Ogino H."/>
            <person name="Ochi H."/>
            <person name="Hellsten U."/>
            <person name="Lyons J.B."/>
            <person name="Simakov O."/>
            <person name="Putnam N."/>
            <person name="Stites J."/>
            <person name="Kuroki Y."/>
            <person name="Tanaka T."/>
            <person name="Michiue T."/>
            <person name="Watanabe M."/>
            <person name="Bogdanovic O."/>
            <person name="Lister R."/>
            <person name="Georgiou G."/>
            <person name="Paranjpe S.S."/>
            <person name="van Kruijsbergen I."/>
            <person name="Shu S."/>
            <person name="Carlson J."/>
            <person name="Kinoshita T."/>
            <person name="Ohta Y."/>
            <person name="Mawaribuchi S."/>
            <person name="Jenkins J."/>
            <person name="Grimwood J."/>
            <person name="Schmutz J."/>
            <person name="Mitros T."/>
            <person name="Mozaffari S.V."/>
            <person name="Suzuki Y."/>
            <person name="Haramoto Y."/>
            <person name="Yamamoto T.S."/>
            <person name="Takagi C."/>
            <person name="Heald R."/>
            <person name="Miller K."/>
            <person name="Haudenschild C."/>
            <person name="Kitzman J."/>
            <person name="Nakayama T."/>
            <person name="Izutsu Y."/>
            <person name="Robert J."/>
            <person name="Fortriede J."/>
            <person name="Burns K."/>
            <person name="Lotay V."/>
            <person name="Karimi K."/>
            <person name="Yasuoka Y."/>
            <person name="Dichmann D.S."/>
            <person name="Flajnik M.F."/>
            <person name="Houston D.W."/>
            <person name="Shendure J."/>
            <person name="DuPasquier L."/>
            <person name="Vize P.D."/>
            <person name="Zorn A.M."/>
            <person name="Ito M."/>
            <person name="Marcotte E.M."/>
            <person name="Wallingford J.B."/>
            <person name="Ito Y."/>
            <person name="Asashima M."/>
            <person name="Ueno N."/>
            <person name="Matsuda Y."/>
            <person name="Veenstra G.J."/>
            <person name="Fujiyama A."/>
            <person name="Harland R.M."/>
            <person name="Taira M."/>
            <person name="Rokhsar D.S."/>
        </authorList>
    </citation>
    <scope>NUCLEOTIDE SEQUENCE [LARGE SCALE GENOMIC DNA]</scope>
    <source>
        <strain evidence="2">J</strain>
    </source>
</reference>
<evidence type="ECO:0000313" key="2">
    <source>
        <dbReference type="Proteomes" id="UP000694892"/>
    </source>
</evidence>
<sequence length="77" mass="8634">MNEMQQLYSRQCSRLTAVQLLQGQPSHIKHQCVLNKVPLIPTPPCLCFCPLPSLNSCLQHNHPSCRKFPFAPRGGHG</sequence>
<dbReference type="Proteomes" id="UP000694892">
    <property type="component" value="Chromosome 9_10L"/>
</dbReference>
<dbReference type="EMBL" id="CM004482">
    <property type="protein sequence ID" value="OCT63251.1"/>
    <property type="molecule type" value="Genomic_DNA"/>
</dbReference>
<dbReference type="AlphaFoldDB" id="A0A974BYR8"/>
<name>A0A974BYR8_XENLA</name>
<proteinExistence type="predicted"/>
<gene>
    <name evidence="1" type="ORF">XELAEV_18044349mg</name>
</gene>
<protein>
    <submittedName>
        <fullName evidence="1">Uncharacterized protein</fullName>
    </submittedName>
</protein>
<evidence type="ECO:0000313" key="1">
    <source>
        <dbReference type="EMBL" id="OCT63251.1"/>
    </source>
</evidence>